<dbReference type="AlphaFoldDB" id="A0A0S2HWP8"/>
<protein>
    <submittedName>
        <fullName evidence="1">Uncharacterized protein</fullName>
    </submittedName>
</protein>
<dbReference type="Proteomes" id="UP000064893">
    <property type="component" value="Chromosome"/>
</dbReference>
<evidence type="ECO:0000313" key="1">
    <source>
        <dbReference type="EMBL" id="ALO14459.1"/>
    </source>
</evidence>
<dbReference type="RefSeq" id="WP_157754547.1">
    <property type="nucleotide sequence ID" value="NZ_CP013118.1"/>
</dbReference>
<proteinExistence type="predicted"/>
<keyword evidence="2" id="KW-1185">Reference proteome</keyword>
<sequence length="48" mass="5742">MPTQEKQSNYPDKQELIMTKKKTNKQKTTQICVMQKTPPNRKRKKAKH</sequence>
<organism evidence="1 2">
    <name type="scientific">Salinivirga cyanobacteriivorans</name>
    <dbReference type="NCBI Taxonomy" id="1307839"/>
    <lineage>
        <taxon>Bacteria</taxon>
        <taxon>Pseudomonadati</taxon>
        <taxon>Bacteroidota</taxon>
        <taxon>Bacteroidia</taxon>
        <taxon>Bacteroidales</taxon>
        <taxon>Salinivirgaceae</taxon>
        <taxon>Salinivirga</taxon>
    </lineage>
</organism>
<dbReference type="EMBL" id="CP013118">
    <property type="protein sequence ID" value="ALO14459.1"/>
    <property type="molecule type" value="Genomic_DNA"/>
</dbReference>
<evidence type="ECO:0000313" key="2">
    <source>
        <dbReference type="Proteomes" id="UP000064893"/>
    </source>
</evidence>
<dbReference type="KEGG" id="blq:L21SP5_00788"/>
<name>A0A0S2HWP8_9BACT</name>
<gene>
    <name evidence="1" type="ORF">L21SP5_00788</name>
</gene>
<reference evidence="1 2" key="1">
    <citation type="submission" date="2015-11" db="EMBL/GenBank/DDBJ databases">
        <title>Description and complete genome sequence of a novel strain predominating in hypersaline microbial mats and representing a new family of the Bacteriodetes phylum.</title>
        <authorList>
            <person name="Spring S."/>
            <person name="Bunk B."/>
            <person name="Sproer C."/>
            <person name="Klenk H.-P."/>
        </authorList>
    </citation>
    <scope>NUCLEOTIDE SEQUENCE [LARGE SCALE GENOMIC DNA]</scope>
    <source>
        <strain evidence="1 2">L21-Spi-D4</strain>
    </source>
</reference>
<accession>A0A0S2HWP8</accession>